<dbReference type="Pfam" id="PF00392">
    <property type="entry name" value="GntR"/>
    <property type="match status" value="1"/>
</dbReference>
<dbReference type="Pfam" id="PF00155">
    <property type="entry name" value="Aminotran_1_2"/>
    <property type="match status" value="1"/>
</dbReference>
<protein>
    <submittedName>
        <fullName evidence="7">Putative HTH-type transcriptional regulator YdcR</fullName>
    </submittedName>
</protein>
<evidence type="ECO:0000256" key="4">
    <source>
        <dbReference type="ARBA" id="ARBA00023125"/>
    </source>
</evidence>
<dbReference type="AlphaFoldDB" id="A0A0P1FUN9"/>
<dbReference type="GO" id="GO:0030170">
    <property type="term" value="F:pyridoxal phosphate binding"/>
    <property type="evidence" value="ECO:0007669"/>
    <property type="project" value="InterPro"/>
</dbReference>
<keyword evidence="5" id="KW-0804">Transcription</keyword>
<reference evidence="7 8" key="1">
    <citation type="submission" date="2015-09" db="EMBL/GenBank/DDBJ databases">
        <authorList>
            <consortium name="Swine Surveillance"/>
        </authorList>
    </citation>
    <scope>NUCLEOTIDE SEQUENCE [LARGE SCALE GENOMIC DNA]</scope>
    <source>
        <strain evidence="7 8">5120</strain>
    </source>
</reference>
<dbReference type="InterPro" id="IPR051446">
    <property type="entry name" value="HTH_trans_reg/aminotransferase"/>
</dbReference>
<dbReference type="InterPro" id="IPR036390">
    <property type="entry name" value="WH_DNA-bd_sf"/>
</dbReference>
<dbReference type="InterPro" id="IPR015422">
    <property type="entry name" value="PyrdxlP-dep_Trfase_small"/>
</dbReference>
<dbReference type="RefSeq" id="WP_058243676.1">
    <property type="nucleotide sequence ID" value="NZ_CYSC01000032.1"/>
</dbReference>
<dbReference type="Gene3D" id="3.40.640.10">
    <property type="entry name" value="Type I PLP-dependent aspartate aminotransferase-like (Major domain)"/>
    <property type="match status" value="1"/>
</dbReference>
<dbReference type="SMART" id="SM00345">
    <property type="entry name" value="HTH_GNTR"/>
    <property type="match status" value="1"/>
</dbReference>
<keyword evidence="2" id="KW-0663">Pyridoxal phosphate</keyword>
<dbReference type="CDD" id="cd00609">
    <property type="entry name" value="AAT_like"/>
    <property type="match status" value="1"/>
</dbReference>
<sequence length="458" mass="50381">MGANWVPDLSQSGKSKYKALANAIRDAVANDLLSSGDRLPPVRELAYQMSVTPGTVARAYSVLTEEGVLSAGVGRGTFVAEAATRSDPSHEWPQMLSLRSPLLPDMGQGDMIRDAMRKTADNIGGRDLLSYPTRAMDLPLRRALRRWMSDLPIGAFTAEELVLTHGAQNAITTVMQTVLTGPEPVVAVEDLTYTGFRRAAALCRARVVSVQTDEEGPVVAHLEKLVREEGVQLFCTSSEVNNPTVRFTSARRRQEIAKLARRLGLHVLDDDCYSIGNHTAESYYSLLPELGWYVSSLSKALSPALRVGYVLAPKAYVPDLERTAHFSSFGLAPPLTDLALRFMEDQRLLTVAAKVRARVNDLVRVAVNHLGGYDVAWNEDVPLLWLRLPYGWRTAQFVHAAENSGVLVRSAEEFTLRDGNPPHAVRIAVNGMVDPECFEDGIIRLVKLLDNPREEIGV</sequence>
<dbReference type="GO" id="GO:0003677">
    <property type="term" value="F:DNA binding"/>
    <property type="evidence" value="ECO:0007669"/>
    <property type="project" value="UniProtKB-KW"/>
</dbReference>
<dbReference type="PANTHER" id="PTHR46577">
    <property type="entry name" value="HTH-TYPE TRANSCRIPTIONAL REGULATORY PROTEIN GABR"/>
    <property type="match status" value="1"/>
</dbReference>
<dbReference type="PROSITE" id="PS50949">
    <property type="entry name" value="HTH_GNTR"/>
    <property type="match status" value="1"/>
</dbReference>
<dbReference type="InterPro" id="IPR036388">
    <property type="entry name" value="WH-like_DNA-bd_sf"/>
</dbReference>
<dbReference type="SUPFAM" id="SSF53383">
    <property type="entry name" value="PLP-dependent transferases"/>
    <property type="match status" value="1"/>
</dbReference>
<dbReference type="EMBL" id="CYSC01000032">
    <property type="protein sequence ID" value="CUH72481.1"/>
    <property type="molecule type" value="Genomic_DNA"/>
</dbReference>
<dbReference type="SUPFAM" id="SSF46785">
    <property type="entry name" value="Winged helix' DNA-binding domain"/>
    <property type="match status" value="1"/>
</dbReference>
<dbReference type="InterPro" id="IPR015421">
    <property type="entry name" value="PyrdxlP-dep_Trfase_major"/>
</dbReference>
<evidence type="ECO:0000259" key="6">
    <source>
        <dbReference type="PROSITE" id="PS50949"/>
    </source>
</evidence>
<dbReference type="InterPro" id="IPR004839">
    <property type="entry name" value="Aminotransferase_I/II_large"/>
</dbReference>
<dbReference type="InterPro" id="IPR000524">
    <property type="entry name" value="Tscrpt_reg_HTH_GntR"/>
</dbReference>
<evidence type="ECO:0000256" key="1">
    <source>
        <dbReference type="ARBA" id="ARBA00005384"/>
    </source>
</evidence>
<name>A0A0P1FUN9_9RHOB</name>
<dbReference type="Proteomes" id="UP000051887">
    <property type="component" value="Unassembled WGS sequence"/>
</dbReference>
<feature type="domain" description="HTH gntR-type" evidence="6">
    <location>
        <begin position="14"/>
        <end position="82"/>
    </location>
</feature>
<dbReference type="GO" id="GO:0003700">
    <property type="term" value="F:DNA-binding transcription factor activity"/>
    <property type="evidence" value="ECO:0007669"/>
    <property type="project" value="InterPro"/>
</dbReference>
<gene>
    <name evidence="7" type="primary">ydcR</name>
    <name evidence="7" type="ORF">TL5120_02282</name>
</gene>
<dbReference type="Gene3D" id="3.90.1150.10">
    <property type="entry name" value="Aspartate Aminotransferase, domain 1"/>
    <property type="match status" value="1"/>
</dbReference>
<dbReference type="InterPro" id="IPR015424">
    <property type="entry name" value="PyrdxlP-dep_Trfase"/>
</dbReference>
<dbReference type="Gene3D" id="1.10.10.10">
    <property type="entry name" value="Winged helix-like DNA-binding domain superfamily/Winged helix DNA-binding domain"/>
    <property type="match status" value="1"/>
</dbReference>
<evidence type="ECO:0000313" key="8">
    <source>
        <dbReference type="Proteomes" id="UP000051887"/>
    </source>
</evidence>
<organism evidence="7 8">
    <name type="scientific">Thalassovita autumnalis</name>
    <dbReference type="NCBI Taxonomy" id="2072972"/>
    <lineage>
        <taxon>Bacteria</taxon>
        <taxon>Pseudomonadati</taxon>
        <taxon>Pseudomonadota</taxon>
        <taxon>Alphaproteobacteria</taxon>
        <taxon>Rhodobacterales</taxon>
        <taxon>Roseobacteraceae</taxon>
        <taxon>Thalassovita</taxon>
    </lineage>
</organism>
<evidence type="ECO:0000256" key="3">
    <source>
        <dbReference type="ARBA" id="ARBA00023015"/>
    </source>
</evidence>
<keyword evidence="4" id="KW-0238">DNA-binding</keyword>
<dbReference type="CDD" id="cd07377">
    <property type="entry name" value="WHTH_GntR"/>
    <property type="match status" value="1"/>
</dbReference>
<keyword evidence="3" id="KW-0805">Transcription regulation</keyword>
<dbReference type="PANTHER" id="PTHR46577:SF1">
    <property type="entry name" value="HTH-TYPE TRANSCRIPTIONAL REGULATORY PROTEIN GABR"/>
    <property type="match status" value="1"/>
</dbReference>
<comment type="similarity">
    <text evidence="1">In the C-terminal section; belongs to the class-I pyridoxal-phosphate-dependent aminotransferase family.</text>
</comment>
<evidence type="ECO:0000256" key="5">
    <source>
        <dbReference type="ARBA" id="ARBA00023163"/>
    </source>
</evidence>
<accession>A0A0P1FUN9</accession>
<evidence type="ECO:0000256" key="2">
    <source>
        <dbReference type="ARBA" id="ARBA00022898"/>
    </source>
</evidence>
<proteinExistence type="inferred from homology"/>
<evidence type="ECO:0000313" key="7">
    <source>
        <dbReference type="EMBL" id="CUH72481.1"/>
    </source>
</evidence>